<organism evidence="1 2">
    <name type="scientific">Pseudoalteromonas aurantia</name>
    <dbReference type="NCBI Taxonomy" id="43654"/>
    <lineage>
        <taxon>Bacteria</taxon>
        <taxon>Pseudomonadati</taxon>
        <taxon>Pseudomonadota</taxon>
        <taxon>Gammaproteobacteria</taxon>
        <taxon>Alteromonadales</taxon>
        <taxon>Pseudoalteromonadaceae</taxon>
        <taxon>Pseudoalteromonas</taxon>
    </lineage>
</organism>
<comment type="caution">
    <text evidence="1">The sequence shown here is derived from an EMBL/GenBank/DDBJ whole genome shotgun (WGS) entry which is preliminary data.</text>
</comment>
<accession>A0A5S3VEF9</accession>
<proteinExistence type="predicted"/>
<dbReference type="OrthoDB" id="6465020at2"/>
<reference evidence="2" key="2">
    <citation type="submission" date="2019-06" db="EMBL/GenBank/DDBJ databases">
        <title>Co-occurence of chitin degradation, pigmentation and bioactivity in marine Pseudoalteromonas.</title>
        <authorList>
            <person name="Sonnenschein E.C."/>
            <person name="Bech P.K."/>
        </authorList>
    </citation>
    <scope>NUCLEOTIDE SEQUENCE [LARGE SCALE GENOMIC DNA]</scope>
    <source>
        <strain evidence="2">S3790</strain>
    </source>
</reference>
<dbReference type="EMBL" id="PNBX01000001">
    <property type="protein sequence ID" value="TMO70745.1"/>
    <property type="molecule type" value="Genomic_DNA"/>
</dbReference>
<dbReference type="SUPFAM" id="SSF160272">
    <property type="entry name" value="Shew3726-like"/>
    <property type="match status" value="1"/>
</dbReference>
<evidence type="ECO:0000313" key="1">
    <source>
        <dbReference type="EMBL" id="TMO70745.1"/>
    </source>
</evidence>
<dbReference type="RefSeq" id="WP_138589478.1">
    <property type="nucleotide sequence ID" value="NZ_PNBX01000001.1"/>
</dbReference>
<sequence length="80" mass="8954">MNQGILFNDQIEFDGVSCTLTFNAMVSGMIVPCIITTPINEQSKALAHFAQHQFDYEIQAEQLIEDEAYQPDGSIKLAFL</sequence>
<dbReference type="InterPro" id="IPR036692">
    <property type="entry name" value="Shew3726-like_sf"/>
</dbReference>
<evidence type="ECO:0000313" key="2">
    <source>
        <dbReference type="Proteomes" id="UP000307217"/>
    </source>
</evidence>
<dbReference type="AlphaFoldDB" id="A0A5S3VEF9"/>
<reference evidence="1 2" key="1">
    <citation type="submission" date="2018-01" db="EMBL/GenBank/DDBJ databases">
        <authorList>
            <person name="Paulsen S."/>
            <person name="Gram L.K."/>
        </authorList>
    </citation>
    <scope>NUCLEOTIDE SEQUENCE [LARGE SCALE GENOMIC DNA]</scope>
    <source>
        <strain evidence="1 2">S3790</strain>
    </source>
</reference>
<gene>
    <name evidence="1" type="ORF">CWC19_00430</name>
</gene>
<protein>
    <submittedName>
        <fullName evidence="1">DUF1488 domain-containing protein</fullName>
    </submittedName>
</protein>
<dbReference type="Proteomes" id="UP000307217">
    <property type="component" value="Unassembled WGS sequence"/>
</dbReference>
<dbReference type="InterPro" id="IPR009962">
    <property type="entry name" value="DUF1488"/>
</dbReference>
<dbReference type="Gene3D" id="3.30.160.140">
    <property type="entry name" value="Shew3726-like"/>
    <property type="match status" value="1"/>
</dbReference>
<name>A0A5S3VEF9_9GAMM</name>
<dbReference type="Pfam" id="PF07369">
    <property type="entry name" value="DUF1488"/>
    <property type="match status" value="1"/>
</dbReference>